<dbReference type="AlphaFoldDB" id="A0A0J9TXN7"/>
<evidence type="ECO:0000313" key="1">
    <source>
        <dbReference type="EMBL" id="KNA00212.1"/>
    </source>
</evidence>
<protein>
    <recommendedName>
        <fullName evidence="3">CYIR protein</fullName>
    </recommendedName>
</protein>
<dbReference type="OrthoDB" id="388879at2759"/>
<organism evidence="1 2">
    <name type="scientific">Plasmodium vivax North Korean</name>
    <dbReference type="NCBI Taxonomy" id="1035514"/>
    <lineage>
        <taxon>Eukaryota</taxon>
        <taxon>Sar</taxon>
        <taxon>Alveolata</taxon>
        <taxon>Apicomplexa</taxon>
        <taxon>Aconoidasida</taxon>
        <taxon>Haemosporida</taxon>
        <taxon>Plasmodiidae</taxon>
        <taxon>Plasmodium</taxon>
        <taxon>Plasmodium (Plasmodium)</taxon>
    </lineage>
</organism>
<dbReference type="Proteomes" id="UP000053239">
    <property type="component" value="Unassembled WGS sequence"/>
</dbReference>
<dbReference type="InterPro" id="IPR008780">
    <property type="entry name" value="Plasmodium_Vir"/>
</dbReference>
<reference evidence="1 2" key="1">
    <citation type="submission" date="2011-09" db="EMBL/GenBank/DDBJ databases">
        <title>The Genome Sequence of Plasmodium vivax North Korean.</title>
        <authorList>
            <consortium name="The Broad Institute Genome Sequencing Platform"/>
            <consortium name="The Broad Institute Genome Sequencing Center for Infectious Disease"/>
            <person name="Neafsey D."/>
            <person name="Carlton J."/>
            <person name="Barnwell J."/>
            <person name="Collins W."/>
            <person name="Escalante A."/>
            <person name="Mullikin J."/>
            <person name="Saul A."/>
            <person name="Guigo R."/>
            <person name="Camara F."/>
            <person name="Young S.K."/>
            <person name="Zeng Q."/>
            <person name="Gargeya S."/>
            <person name="Fitzgerald M."/>
            <person name="Haas B."/>
            <person name="Abouelleil A."/>
            <person name="Alvarado L."/>
            <person name="Arachchi H.M."/>
            <person name="Berlin A."/>
            <person name="Brown A."/>
            <person name="Chapman S.B."/>
            <person name="Chen Z."/>
            <person name="Dunbar C."/>
            <person name="Freedman E."/>
            <person name="Gearin G."/>
            <person name="Gellesch M."/>
            <person name="Goldberg J."/>
            <person name="Griggs A."/>
            <person name="Gujja S."/>
            <person name="Heiman D."/>
            <person name="Howarth C."/>
            <person name="Larson L."/>
            <person name="Lui A."/>
            <person name="MacDonald P.J.P."/>
            <person name="Montmayeur A."/>
            <person name="Murphy C."/>
            <person name="Neiman D."/>
            <person name="Pearson M."/>
            <person name="Priest M."/>
            <person name="Roberts A."/>
            <person name="Saif S."/>
            <person name="Shea T."/>
            <person name="Shenoy N."/>
            <person name="Sisk P."/>
            <person name="Stolte C."/>
            <person name="Sykes S."/>
            <person name="Wortman J."/>
            <person name="Nusbaum C."/>
            <person name="Birren B."/>
        </authorList>
    </citation>
    <scope>NUCLEOTIDE SEQUENCE [LARGE SCALE GENOMIC DNA]</scope>
    <source>
        <strain evidence="1 2">North Korean</strain>
    </source>
</reference>
<feature type="non-terminal residue" evidence="1">
    <location>
        <position position="214"/>
    </location>
</feature>
<evidence type="ECO:0008006" key="3">
    <source>
        <dbReference type="Google" id="ProtNLM"/>
    </source>
</evidence>
<proteinExistence type="predicted"/>
<sequence length="214" mass="24750">EKDATALDLHILHKDFFVTPRTPSVDTNCSLLDSKKIGAKNLCNNVVHFLKEIAKKKGTESDQRCSYLPYWLYDEIAKIHEKHNEKISTITFIKDLTEAVNKAKKGIPENKCTVSLYDPNITLDDWKKRKITYIYFNKHDAIKSSVNRPNNDKCSQHFKYLNSFYPLYQTFYKQFSCVNWFPSNPDYFKCSYVYNPDKLLTTVKKCSTGSSGGG</sequence>
<name>A0A0J9TXN7_PLAVI</name>
<dbReference type="EMBL" id="KQ235346">
    <property type="protein sequence ID" value="KNA00212.1"/>
    <property type="molecule type" value="Genomic_DNA"/>
</dbReference>
<evidence type="ECO:0000313" key="2">
    <source>
        <dbReference type="Proteomes" id="UP000053239"/>
    </source>
</evidence>
<gene>
    <name evidence="1" type="ORF">PVNG_06421</name>
</gene>
<feature type="non-terminal residue" evidence="1">
    <location>
        <position position="1"/>
    </location>
</feature>
<accession>A0A0J9TXN7</accession>
<dbReference type="Pfam" id="PF05795">
    <property type="entry name" value="Plasmodium_Vir"/>
    <property type="match status" value="1"/>
</dbReference>